<organism evidence="1 2">
    <name type="scientific">Litoribacillus peritrichatus</name>
    <dbReference type="NCBI Taxonomy" id="718191"/>
    <lineage>
        <taxon>Bacteria</taxon>
        <taxon>Pseudomonadati</taxon>
        <taxon>Pseudomonadota</taxon>
        <taxon>Gammaproteobacteria</taxon>
        <taxon>Oceanospirillales</taxon>
        <taxon>Oceanospirillaceae</taxon>
        <taxon>Litoribacillus</taxon>
    </lineage>
</organism>
<protein>
    <submittedName>
        <fullName evidence="1">Uncharacterized protein</fullName>
    </submittedName>
</protein>
<reference evidence="2" key="1">
    <citation type="journal article" date="2019" name="Int. J. Syst. Evol. Microbiol.">
        <title>The Global Catalogue of Microorganisms (GCM) 10K type strain sequencing project: providing services to taxonomists for standard genome sequencing and annotation.</title>
        <authorList>
            <consortium name="The Broad Institute Genomics Platform"/>
            <consortium name="The Broad Institute Genome Sequencing Center for Infectious Disease"/>
            <person name="Wu L."/>
            <person name="Ma J."/>
        </authorList>
    </citation>
    <scope>NUCLEOTIDE SEQUENCE [LARGE SCALE GENOMIC DNA]</scope>
    <source>
        <strain evidence="2">JCM 17551</strain>
    </source>
</reference>
<gene>
    <name evidence="1" type="ORF">GCM10022277_00710</name>
</gene>
<dbReference type="EMBL" id="BAABBN010000002">
    <property type="protein sequence ID" value="GAA3909864.1"/>
    <property type="molecule type" value="Genomic_DNA"/>
</dbReference>
<keyword evidence="2" id="KW-1185">Reference proteome</keyword>
<dbReference type="RefSeq" id="WP_344794284.1">
    <property type="nucleotide sequence ID" value="NZ_BAABBN010000002.1"/>
</dbReference>
<evidence type="ECO:0000313" key="2">
    <source>
        <dbReference type="Proteomes" id="UP001501565"/>
    </source>
</evidence>
<accession>A0ABP7LWG4</accession>
<proteinExistence type="predicted"/>
<sequence>MSLSAKEEAKRLIDHLPDQATLNDIMYELYVKQKVEMGIKATEEGRTTPHDQVKARIMAKYK</sequence>
<comment type="caution">
    <text evidence="1">The sequence shown here is derived from an EMBL/GenBank/DDBJ whole genome shotgun (WGS) entry which is preliminary data.</text>
</comment>
<evidence type="ECO:0000313" key="1">
    <source>
        <dbReference type="EMBL" id="GAA3909864.1"/>
    </source>
</evidence>
<dbReference type="Proteomes" id="UP001501565">
    <property type="component" value="Unassembled WGS sequence"/>
</dbReference>
<name>A0ABP7LWG4_9GAMM</name>